<dbReference type="Pfam" id="PF05136">
    <property type="entry name" value="Phage_portal_2"/>
    <property type="match status" value="1"/>
</dbReference>
<dbReference type="OrthoDB" id="208663at2"/>
<proteinExistence type="predicted"/>
<dbReference type="AlphaFoldDB" id="A0A5C5WMX5"/>
<keyword evidence="3" id="KW-1185">Reference proteome</keyword>
<sequence length="426" mass="47917">MVGGKHQSGQDPHTQAMTREQVRKLIQENPHASNILRTLECYVTGPGLRFKHECVCKSNRMTDVEDDVLEAADHLWEAFLQNADGHYSPQEHARRTWRDGECFIRKFGKESWPPAVRFVDPERFGATPQEPDPQGIVTAAHDVETPLAYLYTSRSGQDGFDGMRADRIPAGEILQTRIGVDSNEKRGRSLFAAILEPLIAYSKWMETELLARKLQSSIVLWRKVQGSSQTADAFADNAGSGTTWNGQRRERFSPGSILTTNHATDIQFLQPNTNFGDAASLGRMLLLSIAAGAGLPEFMLTSDASNGNFASTMVAEGPAVKYFQSQQEFFSKEFTRMWRWIMQDAVDLGLLPVDFFERVTIKWTFPGLVNRDRPKERLTDARLVETGILSRAEVARRDGVDPVVMESERRRERGTESDSSDSEDLR</sequence>
<feature type="region of interest" description="Disordered" evidence="1">
    <location>
        <begin position="399"/>
        <end position="426"/>
    </location>
</feature>
<evidence type="ECO:0000256" key="1">
    <source>
        <dbReference type="SAM" id="MobiDB-lite"/>
    </source>
</evidence>
<dbReference type="EMBL" id="SIHI01000013">
    <property type="protein sequence ID" value="TWT51535.1"/>
    <property type="molecule type" value="Genomic_DNA"/>
</dbReference>
<evidence type="ECO:0000313" key="3">
    <source>
        <dbReference type="Proteomes" id="UP000317243"/>
    </source>
</evidence>
<protein>
    <submittedName>
        <fullName evidence="2">Phage portal protein, lambda family</fullName>
    </submittedName>
</protein>
<dbReference type="RefSeq" id="WP_146511025.1">
    <property type="nucleotide sequence ID" value="NZ_SIHI01000013.1"/>
</dbReference>
<feature type="compositionally biased region" description="Basic and acidic residues" evidence="1">
    <location>
        <begin position="399"/>
        <end position="416"/>
    </location>
</feature>
<dbReference type="GO" id="GO:0019068">
    <property type="term" value="P:virion assembly"/>
    <property type="evidence" value="ECO:0007669"/>
    <property type="project" value="InterPro"/>
</dbReference>
<evidence type="ECO:0000313" key="2">
    <source>
        <dbReference type="EMBL" id="TWT51535.1"/>
    </source>
</evidence>
<gene>
    <name evidence="2" type="ORF">KOR42_35830</name>
</gene>
<dbReference type="Proteomes" id="UP000317243">
    <property type="component" value="Unassembled WGS sequence"/>
</dbReference>
<reference evidence="2 3" key="1">
    <citation type="submission" date="2019-02" db="EMBL/GenBank/DDBJ databases">
        <title>Deep-cultivation of Planctomycetes and their phenomic and genomic characterization uncovers novel biology.</title>
        <authorList>
            <person name="Wiegand S."/>
            <person name="Jogler M."/>
            <person name="Boedeker C."/>
            <person name="Pinto D."/>
            <person name="Vollmers J."/>
            <person name="Rivas-Marin E."/>
            <person name="Kohn T."/>
            <person name="Peeters S.H."/>
            <person name="Heuer A."/>
            <person name="Rast P."/>
            <person name="Oberbeckmann S."/>
            <person name="Bunk B."/>
            <person name="Jeske O."/>
            <person name="Meyerdierks A."/>
            <person name="Storesund J.E."/>
            <person name="Kallscheuer N."/>
            <person name="Luecker S."/>
            <person name="Lage O.M."/>
            <person name="Pohl T."/>
            <person name="Merkel B.J."/>
            <person name="Hornburger P."/>
            <person name="Mueller R.-W."/>
            <person name="Bruemmer F."/>
            <person name="Labrenz M."/>
            <person name="Spormann A.M."/>
            <person name="Op Den Camp H."/>
            <person name="Overmann J."/>
            <person name="Amann R."/>
            <person name="Jetten M.S.M."/>
            <person name="Mascher T."/>
            <person name="Medema M.H."/>
            <person name="Devos D.P."/>
            <person name="Kaster A.-K."/>
            <person name="Ovreas L."/>
            <person name="Rohde M."/>
            <person name="Galperin M.Y."/>
            <person name="Jogler C."/>
        </authorList>
    </citation>
    <scope>NUCLEOTIDE SEQUENCE [LARGE SCALE GENOMIC DNA]</scope>
    <source>
        <strain evidence="2 3">KOR42</strain>
    </source>
</reference>
<name>A0A5C5WMX5_9PLAN</name>
<dbReference type="GO" id="GO:0005198">
    <property type="term" value="F:structural molecule activity"/>
    <property type="evidence" value="ECO:0007669"/>
    <property type="project" value="InterPro"/>
</dbReference>
<organism evidence="2 3">
    <name type="scientific">Thalassoglobus neptunius</name>
    <dbReference type="NCBI Taxonomy" id="1938619"/>
    <lineage>
        <taxon>Bacteria</taxon>
        <taxon>Pseudomonadati</taxon>
        <taxon>Planctomycetota</taxon>
        <taxon>Planctomycetia</taxon>
        <taxon>Planctomycetales</taxon>
        <taxon>Planctomycetaceae</taxon>
        <taxon>Thalassoglobus</taxon>
    </lineage>
</organism>
<comment type="caution">
    <text evidence="2">The sequence shown here is derived from an EMBL/GenBank/DDBJ whole genome shotgun (WGS) entry which is preliminary data.</text>
</comment>
<dbReference type="InterPro" id="IPR006429">
    <property type="entry name" value="Phage_lambda_portal"/>
</dbReference>
<accession>A0A5C5WMX5</accession>